<dbReference type="AlphaFoldDB" id="A0A2M7B7U7"/>
<evidence type="ECO:0000259" key="4">
    <source>
        <dbReference type="PROSITE" id="PS51196"/>
    </source>
</evidence>
<dbReference type="GO" id="GO:0005886">
    <property type="term" value="C:plasma membrane"/>
    <property type="evidence" value="ECO:0007669"/>
    <property type="project" value="TreeGrafter"/>
</dbReference>
<dbReference type="GO" id="GO:0005829">
    <property type="term" value="C:cytosol"/>
    <property type="evidence" value="ECO:0007669"/>
    <property type="project" value="TreeGrafter"/>
</dbReference>
<comment type="caution">
    <text evidence="5">The sequence shown here is derived from an EMBL/GenBank/DDBJ whole genome shotgun (WGS) entry which is preliminary data.</text>
</comment>
<evidence type="ECO:0000256" key="3">
    <source>
        <dbReference type="ARBA" id="ARBA00023010"/>
    </source>
</evidence>
<dbReference type="CDD" id="cd17928">
    <property type="entry name" value="DEXDc_SecA"/>
    <property type="match status" value="1"/>
</dbReference>
<dbReference type="EMBL" id="PEVH01000035">
    <property type="protein sequence ID" value="PIU99182.1"/>
    <property type="molecule type" value="Genomic_DNA"/>
</dbReference>
<gene>
    <name evidence="5" type="ORF">COS59_01160</name>
</gene>
<dbReference type="Gene3D" id="3.40.50.300">
    <property type="entry name" value="P-loop containing nucleotide triphosphate hydrolases"/>
    <property type="match status" value="1"/>
</dbReference>
<dbReference type="InterPro" id="IPR011115">
    <property type="entry name" value="SecA_DEAD"/>
</dbReference>
<dbReference type="InterPro" id="IPR000185">
    <property type="entry name" value="SecA"/>
</dbReference>
<accession>A0A2M7B7U7</accession>
<dbReference type="PANTHER" id="PTHR30612:SF0">
    <property type="entry name" value="CHLOROPLAST PROTEIN-TRANSPORTING ATPASE"/>
    <property type="match status" value="1"/>
</dbReference>
<evidence type="ECO:0000256" key="2">
    <source>
        <dbReference type="ARBA" id="ARBA00022927"/>
    </source>
</evidence>
<dbReference type="GO" id="GO:0031522">
    <property type="term" value="C:cell envelope Sec protein transport complex"/>
    <property type="evidence" value="ECO:0007669"/>
    <property type="project" value="TreeGrafter"/>
</dbReference>
<dbReference type="PROSITE" id="PS51196">
    <property type="entry name" value="SECA_MOTOR_DEAD"/>
    <property type="match status" value="1"/>
</dbReference>
<keyword evidence="1" id="KW-0472">Membrane</keyword>
<evidence type="ECO:0000313" key="6">
    <source>
        <dbReference type="Proteomes" id="UP000230131"/>
    </source>
</evidence>
<dbReference type="Proteomes" id="UP000230131">
    <property type="component" value="Unassembled WGS sequence"/>
</dbReference>
<keyword evidence="1" id="KW-1003">Cell membrane</keyword>
<proteinExistence type="predicted"/>
<dbReference type="GO" id="GO:0017038">
    <property type="term" value="P:protein import"/>
    <property type="evidence" value="ECO:0007669"/>
    <property type="project" value="InterPro"/>
</dbReference>
<protein>
    <submittedName>
        <fullName evidence="5">Preprotein translocase subunit SecA</fullName>
    </submittedName>
</protein>
<dbReference type="GO" id="GO:0005524">
    <property type="term" value="F:ATP binding"/>
    <property type="evidence" value="ECO:0007669"/>
    <property type="project" value="InterPro"/>
</dbReference>
<feature type="non-terminal residue" evidence="5">
    <location>
        <position position="227"/>
    </location>
</feature>
<reference evidence="6" key="1">
    <citation type="submission" date="2017-09" db="EMBL/GenBank/DDBJ databases">
        <title>Depth-based differentiation of microbial function through sediment-hosted aquifers and enrichment of novel symbionts in the deep terrestrial subsurface.</title>
        <authorList>
            <person name="Probst A.J."/>
            <person name="Ladd B."/>
            <person name="Jarett J.K."/>
            <person name="Geller-Mcgrath D.E."/>
            <person name="Sieber C.M.K."/>
            <person name="Emerson J.B."/>
            <person name="Anantharaman K."/>
            <person name="Thomas B.C."/>
            <person name="Malmstrom R."/>
            <person name="Stieglmeier M."/>
            <person name="Klingl A."/>
            <person name="Woyke T."/>
            <person name="Ryan C.M."/>
            <person name="Banfield J.F."/>
        </authorList>
    </citation>
    <scope>NUCLEOTIDE SEQUENCE [LARGE SCALE GENOMIC DNA]</scope>
</reference>
<dbReference type="GO" id="GO:0006886">
    <property type="term" value="P:intracellular protein transport"/>
    <property type="evidence" value="ECO:0007669"/>
    <property type="project" value="InterPro"/>
</dbReference>
<keyword evidence="2" id="KW-0653">Protein transport</keyword>
<dbReference type="GO" id="GO:0006605">
    <property type="term" value="P:protein targeting"/>
    <property type="evidence" value="ECO:0007669"/>
    <property type="project" value="InterPro"/>
</dbReference>
<organism evidence="5 6">
    <name type="scientific">Candidatus Wolfebacteria bacterium CG03_land_8_20_14_0_80_36_15</name>
    <dbReference type="NCBI Taxonomy" id="1975067"/>
    <lineage>
        <taxon>Bacteria</taxon>
        <taxon>Candidatus Wolfeibacteriota</taxon>
    </lineage>
</organism>
<dbReference type="InterPro" id="IPR027417">
    <property type="entry name" value="P-loop_NTPase"/>
</dbReference>
<dbReference type="PANTHER" id="PTHR30612">
    <property type="entry name" value="SECA INNER MEMBRANE COMPONENT OF SEC PROTEIN SECRETION SYSTEM"/>
    <property type="match status" value="1"/>
</dbReference>
<dbReference type="SMART" id="SM00957">
    <property type="entry name" value="SecA_DEAD"/>
    <property type="match status" value="1"/>
</dbReference>
<keyword evidence="2" id="KW-0813">Transport</keyword>
<evidence type="ECO:0000256" key="1">
    <source>
        <dbReference type="ARBA" id="ARBA00022475"/>
    </source>
</evidence>
<dbReference type="SUPFAM" id="SSF52540">
    <property type="entry name" value="P-loop containing nucleoside triphosphate hydrolases"/>
    <property type="match status" value="1"/>
</dbReference>
<dbReference type="InterPro" id="IPR014018">
    <property type="entry name" value="SecA_motor_DEAD"/>
</dbReference>
<sequence>MLFKLMLAKLFGRSNFTSLIKKINSLEPTFEKLSDVELKRKSEELKINVRSEGLKEEYLPEAFALVREASKRTLGQRHFDVQLIGGIVLFRGQIAEMLTGEGKTLAATAPAYFHGLTGKGVHIVTVNDYLARRDTVWMGQIYHFLGLKVGCLAHDTAFLYDPSYVSEIKNDLDKERDTLGGFKIVHEFLRPVSRQEAYQSNILYGTNHEFGFDYLRDNLAYDKSQQV</sequence>
<dbReference type="PRINTS" id="PR00906">
    <property type="entry name" value="SECA"/>
</dbReference>
<dbReference type="Pfam" id="PF07517">
    <property type="entry name" value="SecA_DEAD"/>
    <property type="match status" value="1"/>
</dbReference>
<name>A0A2M7B7U7_9BACT</name>
<keyword evidence="3" id="KW-0811">Translocation</keyword>
<evidence type="ECO:0000313" key="5">
    <source>
        <dbReference type="EMBL" id="PIU99182.1"/>
    </source>
</evidence>
<feature type="domain" description="SecA family profile" evidence="4">
    <location>
        <begin position="1"/>
        <end position="227"/>
    </location>
</feature>
<dbReference type="GO" id="GO:0043952">
    <property type="term" value="P:protein transport by the Sec complex"/>
    <property type="evidence" value="ECO:0007669"/>
    <property type="project" value="TreeGrafter"/>
</dbReference>